<evidence type="ECO:0000313" key="11">
    <source>
        <dbReference type="EnsemblMetazoa" id="GBRI044608-PA"/>
    </source>
</evidence>
<feature type="region of interest" description="Disordered" evidence="8">
    <location>
        <begin position="395"/>
        <end position="422"/>
    </location>
</feature>
<evidence type="ECO:0000256" key="6">
    <source>
        <dbReference type="ARBA" id="ARBA00023136"/>
    </source>
</evidence>
<evidence type="ECO:0000256" key="5">
    <source>
        <dbReference type="ARBA" id="ARBA00022989"/>
    </source>
</evidence>
<keyword evidence="5 9" id="KW-1133">Transmembrane helix</keyword>
<reference evidence="11" key="2">
    <citation type="submission" date="2020-05" db="UniProtKB">
        <authorList>
            <consortium name="EnsemblMetazoa"/>
        </authorList>
    </citation>
    <scope>IDENTIFICATION</scope>
    <source>
        <strain evidence="11">IAEA</strain>
    </source>
</reference>
<evidence type="ECO:0000256" key="1">
    <source>
        <dbReference type="ARBA" id="ARBA00004575"/>
    </source>
</evidence>
<proteinExistence type="inferred from homology"/>
<feature type="transmembrane region" description="Helical" evidence="9">
    <location>
        <begin position="204"/>
        <end position="222"/>
    </location>
</feature>
<evidence type="ECO:0000256" key="8">
    <source>
        <dbReference type="SAM" id="MobiDB-lite"/>
    </source>
</evidence>
<dbReference type="GO" id="GO:0005637">
    <property type="term" value="C:nuclear inner membrane"/>
    <property type="evidence" value="ECO:0007669"/>
    <property type="project" value="UniProtKB-SubCell"/>
</dbReference>
<comment type="subcellular location">
    <subcellularLocation>
        <location evidence="1">Nucleus inner membrane</location>
        <topology evidence="1">Multi-pass membrane protein</topology>
        <orientation evidence="1">Nucleoplasmic side</orientation>
    </subcellularLocation>
</comment>
<keyword evidence="6 9" id="KW-0472">Membrane</keyword>
<accession>A0A1A9X553</accession>
<protein>
    <recommendedName>
        <fullName evidence="13">Nuclear envelope integral membrane protein 1</fullName>
    </recommendedName>
</protein>
<feature type="chain" id="PRO_5008401016" description="Nuclear envelope integral membrane protein 1" evidence="10">
    <location>
        <begin position="19"/>
        <end position="513"/>
    </location>
</feature>
<keyword evidence="4 10" id="KW-0732">Signal</keyword>
<dbReference type="PANTHER" id="PTHR13598">
    <property type="entry name" value="AT07567P-RELATED"/>
    <property type="match status" value="1"/>
</dbReference>
<feature type="transmembrane region" description="Helical" evidence="9">
    <location>
        <begin position="171"/>
        <end position="192"/>
    </location>
</feature>
<dbReference type="VEuPathDB" id="VectorBase:GBRI044608"/>
<feature type="signal peptide" evidence="10">
    <location>
        <begin position="1"/>
        <end position="18"/>
    </location>
</feature>
<dbReference type="PANTHER" id="PTHR13598:SF1">
    <property type="entry name" value="AT07567P-RELATED"/>
    <property type="match status" value="1"/>
</dbReference>
<dbReference type="Pfam" id="PF10225">
    <property type="entry name" value="NEMP"/>
    <property type="match status" value="1"/>
</dbReference>
<keyword evidence="7" id="KW-0539">Nucleus</keyword>
<evidence type="ECO:0000313" key="12">
    <source>
        <dbReference type="Proteomes" id="UP000091820"/>
    </source>
</evidence>
<evidence type="ECO:0000256" key="9">
    <source>
        <dbReference type="SAM" id="Phobius"/>
    </source>
</evidence>
<feature type="region of interest" description="Disordered" evidence="8">
    <location>
        <begin position="438"/>
        <end position="513"/>
    </location>
</feature>
<dbReference type="EnsemblMetazoa" id="GBRI044608-RA">
    <property type="protein sequence ID" value="GBRI044608-PA"/>
    <property type="gene ID" value="GBRI044608"/>
</dbReference>
<reference evidence="12" key="1">
    <citation type="submission" date="2014-03" db="EMBL/GenBank/DDBJ databases">
        <authorList>
            <person name="Aksoy S."/>
            <person name="Warren W."/>
            <person name="Wilson R.K."/>
        </authorList>
    </citation>
    <scope>NUCLEOTIDE SEQUENCE [LARGE SCALE GENOMIC DNA]</scope>
    <source>
        <strain evidence="12">IAEA</strain>
    </source>
</reference>
<evidence type="ECO:0000256" key="2">
    <source>
        <dbReference type="ARBA" id="ARBA00005748"/>
    </source>
</evidence>
<organism evidence="11 12">
    <name type="scientific">Glossina brevipalpis</name>
    <dbReference type="NCBI Taxonomy" id="37001"/>
    <lineage>
        <taxon>Eukaryota</taxon>
        <taxon>Metazoa</taxon>
        <taxon>Ecdysozoa</taxon>
        <taxon>Arthropoda</taxon>
        <taxon>Hexapoda</taxon>
        <taxon>Insecta</taxon>
        <taxon>Pterygota</taxon>
        <taxon>Neoptera</taxon>
        <taxon>Endopterygota</taxon>
        <taxon>Diptera</taxon>
        <taxon>Brachycera</taxon>
        <taxon>Muscomorpha</taxon>
        <taxon>Hippoboscoidea</taxon>
        <taxon>Glossinidae</taxon>
        <taxon>Glossina</taxon>
    </lineage>
</organism>
<evidence type="ECO:0000256" key="3">
    <source>
        <dbReference type="ARBA" id="ARBA00022692"/>
    </source>
</evidence>
<sequence length="513" mass="59373">MNLFVLVVLVCQTANALSEISTPIKANKVNYLEAEKLYKYEPNKSFSPFLNNDLHIYCYGANNKTIRRMFETVVLRIYIEGDDYKQYDGLTPEEVEKHYDEHQSLFSYDLFSQKRTRLELSPFVSSCLGMDTQTPYTLKLKIVRLDVFRIIQLLLGCLIFKYASKLSHNAIFYYITGIVLGICSSFMLIIWLTSKLIPKRPVMYGVLIGGWAIGLWMVQLLWENMQVIIITYKAYVFWYIVITGSTSFLLCYRWGPPTNQRSKKIVKWLCQLASLEMIYLSSHNENASCAIMILVVIAQCFPKLIWYKCRSYWLRKSPPRIRLLTKEEYDEQGVRETAKALDGLRKYATSPDCKQWKVMTTLRDPYRFAAFVNGSSHIRYEELLRFESYTESGNAIDDDGSDVDISMDEDENEENVRRNIEYSSGSVDYNSGIVRASMRNSTFENEPSTSARSARELRQRQLTPSLTSQQRQITPLSAPPQRSTSRNDGGHSATYIYSRPPICRRHNFNGNDL</sequence>
<feature type="transmembrane region" description="Helical" evidence="9">
    <location>
        <begin position="234"/>
        <end position="253"/>
    </location>
</feature>
<comment type="similarity">
    <text evidence="2">Belongs to the NEMP family.</text>
</comment>
<evidence type="ECO:0000256" key="10">
    <source>
        <dbReference type="SAM" id="SignalP"/>
    </source>
</evidence>
<feature type="compositionally biased region" description="Acidic residues" evidence="8">
    <location>
        <begin position="396"/>
        <end position="413"/>
    </location>
</feature>
<keyword evidence="12" id="KW-1185">Reference proteome</keyword>
<dbReference type="Proteomes" id="UP000091820">
    <property type="component" value="Unassembled WGS sequence"/>
</dbReference>
<keyword evidence="3 9" id="KW-0812">Transmembrane</keyword>
<dbReference type="InterPro" id="IPR019358">
    <property type="entry name" value="NEMP_fam"/>
</dbReference>
<evidence type="ECO:0000256" key="7">
    <source>
        <dbReference type="ARBA" id="ARBA00023242"/>
    </source>
</evidence>
<name>A0A1A9X553_9MUSC</name>
<feature type="compositionally biased region" description="Polar residues" evidence="8">
    <location>
        <begin position="460"/>
        <end position="487"/>
    </location>
</feature>
<evidence type="ECO:0000256" key="4">
    <source>
        <dbReference type="ARBA" id="ARBA00022729"/>
    </source>
</evidence>
<feature type="compositionally biased region" description="Polar residues" evidence="8">
    <location>
        <begin position="438"/>
        <end position="452"/>
    </location>
</feature>
<evidence type="ECO:0008006" key="13">
    <source>
        <dbReference type="Google" id="ProtNLM"/>
    </source>
</evidence>
<dbReference type="AlphaFoldDB" id="A0A1A9X553"/>